<protein>
    <submittedName>
        <fullName evidence="2">Uncharacterized protein</fullName>
    </submittedName>
</protein>
<reference evidence="2 3" key="1">
    <citation type="submission" date="2020-07" db="EMBL/GenBank/DDBJ databases">
        <title>Comparative genomics of pyrophilous fungi reveals a link between fire events and developmental genes.</title>
        <authorList>
            <consortium name="DOE Joint Genome Institute"/>
            <person name="Steindorff A.S."/>
            <person name="Carver A."/>
            <person name="Calhoun S."/>
            <person name="Stillman K."/>
            <person name="Liu H."/>
            <person name="Lipzen A."/>
            <person name="Pangilinan J."/>
            <person name="Labutti K."/>
            <person name="Bruns T.D."/>
            <person name="Grigoriev I.V."/>
        </authorList>
    </citation>
    <scope>NUCLEOTIDE SEQUENCE [LARGE SCALE GENOMIC DNA]</scope>
    <source>
        <strain evidence="2 3">CBS 144469</strain>
    </source>
</reference>
<proteinExistence type="predicted"/>
<accession>A0A8H6HA90</accession>
<organism evidence="2 3">
    <name type="scientific">Ephemerocybe angulata</name>
    <dbReference type="NCBI Taxonomy" id="980116"/>
    <lineage>
        <taxon>Eukaryota</taxon>
        <taxon>Fungi</taxon>
        <taxon>Dikarya</taxon>
        <taxon>Basidiomycota</taxon>
        <taxon>Agaricomycotina</taxon>
        <taxon>Agaricomycetes</taxon>
        <taxon>Agaricomycetidae</taxon>
        <taxon>Agaricales</taxon>
        <taxon>Agaricineae</taxon>
        <taxon>Psathyrellaceae</taxon>
        <taxon>Ephemerocybe</taxon>
    </lineage>
</organism>
<evidence type="ECO:0000313" key="3">
    <source>
        <dbReference type="Proteomes" id="UP000521943"/>
    </source>
</evidence>
<dbReference type="EMBL" id="JACGCI010000148">
    <property type="protein sequence ID" value="KAF6743340.1"/>
    <property type="molecule type" value="Genomic_DNA"/>
</dbReference>
<dbReference type="AlphaFoldDB" id="A0A8H6HA90"/>
<comment type="caution">
    <text evidence="2">The sequence shown here is derived from an EMBL/GenBank/DDBJ whole genome shotgun (WGS) entry which is preliminary data.</text>
</comment>
<evidence type="ECO:0000313" key="2">
    <source>
        <dbReference type="EMBL" id="KAF6743340.1"/>
    </source>
</evidence>
<name>A0A8H6HA90_9AGAR</name>
<feature type="compositionally biased region" description="Basic and acidic residues" evidence="1">
    <location>
        <begin position="55"/>
        <end position="66"/>
    </location>
</feature>
<feature type="region of interest" description="Disordered" evidence="1">
    <location>
        <begin position="45"/>
        <end position="66"/>
    </location>
</feature>
<gene>
    <name evidence="2" type="ORF">DFP72DRAFT_859041</name>
</gene>
<keyword evidence="3" id="KW-1185">Reference proteome</keyword>
<evidence type="ECO:0000256" key="1">
    <source>
        <dbReference type="SAM" id="MobiDB-lite"/>
    </source>
</evidence>
<sequence>MASGAAILCVHKPYLRTVMASGGGIRCVQKVLLLQPTSSCSRISSDGIPIHRKRETSPDRVRDDEKRTTAYPEVYRKHLHTHRRPPSSTLHHVGLSADGVHTRVGIVVVDSRREHTSDDHRTSVELVGGEHSRVTLTSHKRAREVIPAPVNPRLPRTLAPEAITLCEIKLMDTEDGGSRSHHLSHTVMASGAAILYDQKSEPPDAAVNIHADGARKPVGLEVYGHTPVPSTAFIDLAALSTDSATTVEHATAHRCMSQRPMYAVGDSTIALRREYRAMSHILAL</sequence>
<dbReference type="Proteomes" id="UP000521943">
    <property type="component" value="Unassembled WGS sequence"/>
</dbReference>